<dbReference type="Pfam" id="PF07848">
    <property type="entry name" value="PaaX"/>
    <property type="match status" value="1"/>
</dbReference>
<reference evidence="3" key="2">
    <citation type="submission" date="2020-09" db="EMBL/GenBank/DDBJ databases">
        <authorList>
            <person name="Sun Q."/>
            <person name="Ohkuma M."/>
        </authorList>
    </citation>
    <scope>NUCLEOTIDE SEQUENCE</scope>
    <source>
        <strain evidence="3">JCM 3090</strain>
    </source>
</reference>
<evidence type="ECO:0000259" key="1">
    <source>
        <dbReference type="Pfam" id="PF07848"/>
    </source>
</evidence>
<dbReference type="Proteomes" id="UP000649739">
    <property type="component" value="Unassembled WGS sequence"/>
</dbReference>
<accession>A0A8J3B5X5</accession>
<dbReference type="AlphaFoldDB" id="A0A8J3B5X5"/>
<dbReference type="InterPro" id="IPR011965">
    <property type="entry name" value="PaaX_trns_reg"/>
</dbReference>
<dbReference type="Pfam" id="PF08223">
    <property type="entry name" value="PaaX_C"/>
    <property type="match status" value="1"/>
</dbReference>
<feature type="domain" description="Transcriptional repressor PaaX-like N-terminal" evidence="1">
    <location>
        <begin position="3"/>
        <end position="70"/>
    </location>
</feature>
<dbReference type="RefSeq" id="WP_189170011.1">
    <property type="nucleotide sequence ID" value="NZ_BMQB01000004.1"/>
</dbReference>
<dbReference type="GO" id="GO:0006351">
    <property type="term" value="P:DNA-templated transcription"/>
    <property type="evidence" value="ECO:0007669"/>
    <property type="project" value="InterPro"/>
</dbReference>
<gene>
    <name evidence="3" type="primary">paaX</name>
    <name evidence="3" type="ORF">GCM10010123_22210</name>
</gene>
<dbReference type="EMBL" id="BMQB01000004">
    <property type="protein sequence ID" value="GGJ91959.1"/>
    <property type="molecule type" value="Genomic_DNA"/>
</dbReference>
<dbReference type="PANTHER" id="PTHR30319:SF1">
    <property type="entry name" value="TRANSCRIPTIONAL REPRESSOR PAAX"/>
    <property type="match status" value="1"/>
</dbReference>
<evidence type="ECO:0000313" key="3">
    <source>
        <dbReference type="EMBL" id="GGJ91959.1"/>
    </source>
</evidence>
<evidence type="ECO:0000313" key="4">
    <source>
        <dbReference type="Proteomes" id="UP000649739"/>
    </source>
</evidence>
<dbReference type="InterPro" id="IPR012906">
    <property type="entry name" value="PaaX-like_N"/>
</dbReference>
<dbReference type="PANTHER" id="PTHR30319">
    <property type="entry name" value="PHENYLACETIC ACID REGULATOR-RELATED TRANSCRIPTIONAL REPRESSOR"/>
    <property type="match status" value="1"/>
</dbReference>
<protein>
    <submittedName>
        <fullName evidence="3">Phenylacetic acid degradation operon negative regulatory protein</fullName>
    </submittedName>
</protein>
<sequence>MQARSALFDVYGDYLRPRGGRAAVAALVRLLAPLGISAPAVRTAVSRMVRQRWLAPARLPGGPGYALTPRGTRRLDEAAARIYRTADLRWDGRFDLVIVAEPVTRPARRRLAAALAFQGYAPLGAAGWVAPRPGDEVDQVLAEQGVAYERLAAAHAAGPDGAAALVHRAWDLPALAAAYDGFVAELTPVVTVITEASPDEEAYAARCRLVHAWRGFLFRDPALPGELLPDPWAGTSAAAFFDAHAGRLRGAADRYVDRCLIRTDGP</sequence>
<proteinExistence type="predicted"/>
<name>A0A8J3B5X5_9ACTN</name>
<comment type="caution">
    <text evidence="3">The sequence shown here is derived from an EMBL/GenBank/DDBJ whole genome shotgun (WGS) entry which is preliminary data.</text>
</comment>
<reference evidence="3" key="1">
    <citation type="journal article" date="2014" name="Int. J. Syst. Evol. Microbiol.">
        <title>Complete genome sequence of Corynebacterium casei LMG S-19264T (=DSM 44701T), isolated from a smear-ripened cheese.</title>
        <authorList>
            <consortium name="US DOE Joint Genome Institute (JGI-PGF)"/>
            <person name="Walter F."/>
            <person name="Albersmeier A."/>
            <person name="Kalinowski J."/>
            <person name="Ruckert C."/>
        </authorList>
    </citation>
    <scope>NUCLEOTIDE SEQUENCE</scope>
    <source>
        <strain evidence="3">JCM 3090</strain>
    </source>
</reference>
<keyword evidence="4" id="KW-1185">Reference proteome</keyword>
<dbReference type="InterPro" id="IPR013225">
    <property type="entry name" value="PaaX_C"/>
</dbReference>
<dbReference type="Gene3D" id="1.10.10.10">
    <property type="entry name" value="Winged helix-like DNA-binding domain superfamily/Winged helix DNA-binding domain"/>
    <property type="match status" value="1"/>
</dbReference>
<dbReference type="Gene3D" id="1.20.58.1460">
    <property type="match status" value="1"/>
</dbReference>
<dbReference type="InterPro" id="IPR036388">
    <property type="entry name" value="WH-like_DNA-bd_sf"/>
</dbReference>
<feature type="domain" description="Transcriptional repressor PaaX-like C-terminal" evidence="2">
    <location>
        <begin position="170"/>
        <end position="257"/>
    </location>
</feature>
<evidence type="ECO:0000259" key="2">
    <source>
        <dbReference type="Pfam" id="PF08223"/>
    </source>
</evidence>
<organism evidence="3 4">
    <name type="scientific">Pilimelia anulata</name>
    <dbReference type="NCBI Taxonomy" id="53371"/>
    <lineage>
        <taxon>Bacteria</taxon>
        <taxon>Bacillati</taxon>
        <taxon>Actinomycetota</taxon>
        <taxon>Actinomycetes</taxon>
        <taxon>Micromonosporales</taxon>
        <taxon>Micromonosporaceae</taxon>
        <taxon>Pilimelia</taxon>
    </lineage>
</organism>
<dbReference type="PIRSF" id="PIRSF020623">
    <property type="entry name" value="PaaX"/>
    <property type="match status" value="1"/>
</dbReference>